<feature type="region of interest" description="Disordered" evidence="1">
    <location>
        <begin position="76"/>
        <end position="275"/>
    </location>
</feature>
<dbReference type="EMBL" id="JABFTP020000001">
    <property type="protein sequence ID" value="KAL3267162.1"/>
    <property type="molecule type" value="Genomic_DNA"/>
</dbReference>
<evidence type="ECO:0000313" key="3">
    <source>
        <dbReference type="Proteomes" id="UP001516400"/>
    </source>
</evidence>
<feature type="compositionally biased region" description="Basic and acidic residues" evidence="1">
    <location>
        <begin position="263"/>
        <end position="275"/>
    </location>
</feature>
<feature type="compositionally biased region" description="Basic residues" evidence="1">
    <location>
        <begin position="243"/>
        <end position="262"/>
    </location>
</feature>
<reference evidence="2 3" key="1">
    <citation type="journal article" date="2021" name="BMC Biol.">
        <title>Horizontally acquired antibacterial genes associated with adaptive radiation of ladybird beetles.</title>
        <authorList>
            <person name="Li H.S."/>
            <person name="Tang X.F."/>
            <person name="Huang Y.H."/>
            <person name="Xu Z.Y."/>
            <person name="Chen M.L."/>
            <person name="Du X.Y."/>
            <person name="Qiu B.Y."/>
            <person name="Chen P.T."/>
            <person name="Zhang W."/>
            <person name="Slipinski A."/>
            <person name="Escalona H.E."/>
            <person name="Waterhouse R.M."/>
            <person name="Zwick A."/>
            <person name="Pang H."/>
        </authorList>
    </citation>
    <scope>NUCLEOTIDE SEQUENCE [LARGE SCALE GENOMIC DNA]</scope>
    <source>
        <strain evidence="2">SYSU2018</strain>
    </source>
</reference>
<feature type="compositionally biased region" description="Acidic residues" evidence="1">
    <location>
        <begin position="34"/>
        <end position="56"/>
    </location>
</feature>
<feature type="compositionally biased region" description="Basic and acidic residues" evidence="1">
    <location>
        <begin position="8"/>
        <end position="33"/>
    </location>
</feature>
<name>A0ABD2MLN1_9CUCU</name>
<feature type="compositionally biased region" description="Basic and acidic residues" evidence="1">
    <location>
        <begin position="197"/>
        <end position="228"/>
    </location>
</feature>
<feature type="compositionally biased region" description="Basic and acidic residues" evidence="1">
    <location>
        <begin position="108"/>
        <end position="122"/>
    </location>
</feature>
<evidence type="ECO:0000256" key="1">
    <source>
        <dbReference type="SAM" id="MobiDB-lite"/>
    </source>
</evidence>
<gene>
    <name evidence="2" type="ORF">HHI36_011301</name>
</gene>
<feature type="region of interest" description="Disordered" evidence="1">
    <location>
        <begin position="1"/>
        <end position="61"/>
    </location>
</feature>
<comment type="caution">
    <text evidence="2">The sequence shown here is derived from an EMBL/GenBank/DDBJ whole genome shotgun (WGS) entry which is preliminary data.</text>
</comment>
<accession>A0ABD2MLN1</accession>
<sequence length="771" mass="88606">MGTPSDENVTKTETNKTKNSDSTVGKERPTEDGELRDDNEDSNKGDEEDVPDDFFDDFSNQDFINGLDIVDAWEEVEKSKPKEETENEEKLKQRKRSKEPKSHGRKSRSAERGKRKRSEEKRRRSRERRPRENSFQSKRIPNERELRRDPVKTKRDVDKDRENYTKKQEQKLISKVVETGLVPPGMETEVNLSEIESTTKQEDKERDVLKREIVLKHSKEKESRDKSRERRRRRSKSFEKVSSTHRGRSRGRSSERRRGRSRGRQDRSREKLRWNRSRERYFGRDREVSPFSPLSRRRRSRSLSDRERWLKLRKSPSIERKYRGGIGEERMSFLEEIKMKLDGHSTNRSPVDYFPPTNYIQPVHNIYPTEPIQVAAPAPNQFFPPNPNSPYDQNFFIGDPKPVPPINSNSLNMPSQINGVPPAVLQPSPVQAPVLPTLQHIGSSFGPPSVDFGFTTQPVKPVPPPNPSTSGINNVSKLLEQIRASTNAKVNMQGNTFPILEDKKLSFTDFLSNNSRVSAFSSDSEALQKKVNVLSRCQDVLKELTGDKKFGGKLIVTRTLKNSCDSSVKNISPLLRREPIRFSYTTPTNQSDKSLFHKILNTALVKSGIIPEVIDLEEKEAKVPKMAPPPPAISKQKNMALKGESQVGKRFLMKMCQTDPVQCEGCEKRRGIQYKSIGIQCGETERYNVGVQVIETDIINSKIPKTQSLAYLTPAQLLGRGEITSTRVDNFSSSRQTPYNDYLDYLDRTRGYGEPDLWRSDYIDSQRFPRY</sequence>
<protein>
    <submittedName>
        <fullName evidence="2">Uncharacterized protein</fullName>
    </submittedName>
</protein>
<feature type="compositionally biased region" description="Basic and acidic residues" evidence="1">
    <location>
        <begin position="140"/>
        <end position="172"/>
    </location>
</feature>
<evidence type="ECO:0000313" key="2">
    <source>
        <dbReference type="EMBL" id="KAL3267162.1"/>
    </source>
</evidence>
<dbReference type="Proteomes" id="UP001516400">
    <property type="component" value="Unassembled WGS sequence"/>
</dbReference>
<organism evidence="2 3">
    <name type="scientific">Cryptolaemus montrouzieri</name>
    <dbReference type="NCBI Taxonomy" id="559131"/>
    <lineage>
        <taxon>Eukaryota</taxon>
        <taxon>Metazoa</taxon>
        <taxon>Ecdysozoa</taxon>
        <taxon>Arthropoda</taxon>
        <taxon>Hexapoda</taxon>
        <taxon>Insecta</taxon>
        <taxon>Pterygota</taxon>
        <taxon>Neoptera</taxon>
        <taxon>Endopterygota</taxon>
        <taxon>Coleoptera</taxon>
        <taxon>Polyphaga</taxon>
        <taxon>Cucujiformia</taxon>
        <taxon>Coccinelloidea</taxon>
        <taxon>Coccinellidae</taxon>
        <taxon>Scymninae</taxon>
        <taxon>Scymnini</taxon>
        <taxon>Cryptolaemus</taxon>
    </lineage>
</organism>
<feature type="compositionally biased region" description="Basic residues" evidence="1">
    <location>
        <begin position="92"/>
        <end position="107"/>
    </location>
</feature>
<feature type="compositionally biased region" description="Basic and acidic residues" evidence="1">
    <location>
        <begin position="76"/>
        <end position="91"/>
    </location>
</feature>
<keyword evidence="3" id="KW-1185">Reference proteome</keyword>
<proteinExistence type="predicted"/>
<dbReference type="AlphaFoldDB" id="A0ABD2MLN1"/>